<name>A0ACC1YCV4_MELAZ</name>
<comment type="caution">
    <text evidence="1">The sequence shown here is derived from an EMBL/GenBank/DDBJ whole genome shotgun (WGS) entry which is preliminary data.</text>
</comment>
<dbReference type="EMBL" id="CM051397">
    <property type="protein sequence ID" value="KAJ4721182.1"/>
    <property type="molecule type" value="Genomic_DNA"/>
</dbReference>
<keyword evidence="2" id="KW-1185">Reference proteome</keyword>
<reference evidence="1 2" key="1">
    <citation type="journal article" date="2023" name="Science">
        <title>Complex scaffold remodeling in plant triterpene biosynthesis.</title>
        <authorList>
            <person name="De La Pena R."/>
            <person name="Hodgson H."/>
            <person name="Liu J.C."/>
            <person name="Stephenson M.J."/>
            <person name="Martin A.C."/>
            <person name="Owen C."/>
            <person name="Harkess A."/>
            <person name="Leebens-Mack J."/>
            <person name="Jimenez L.E."/>
            <person name="Osbourn A."/>
            <person name="Sattely E.S."/>
        </authorList>
    </citation>
    <scope>NUCLEOTIDE SEQUENCE [LARGE SCALE GENOMIC DNA]</scope>
    <source>
        <strain evidence="2">cv. JPN11</strain>
        <tissue evidence="1">Leaf</tissue>
    </source>
</reference>
<gene>
    <name evidence="1" type="ORF">OWV82_008902</name>
</gene>
<protein>
    <submittedName>
        <fullName evidence="1">Vinorine synthase-like</fullName>
    </submittedName>
</protein>
<organism evidence="1 2">
    <name type="scientific">Melia azedarach</name>
    <name type="common">Chinaberry tree</name>
    <dbReference type="NCBI Taxonomy" id="155640"/>
    <lineage>
        <taxon>Eukaryota</taxon>
        <taxon>Viridiplantae</taxon>
        <taxon>Streptophyta</taxon>
        <taxon>Embryophyta</taxon>
        <taxon>Tracheophyta</taxon>
        <taxon>Spermatophyta</taxon>
        <taxon>Magnoliopsida</taxon>
        <taxon>eudicotyledons</taxon>
        <taxon>Gunneridae</taxon>
        <taxon>Pentapetalae</taxon>
        <taxon>rosids</taxon>
        <taxon>malvids</taxon>
        <taxon>Sapindales</taxon>
        <taxon>Meliaceae</taxon>
        <taxon>Melia</taxon>
    </lineage>
</organism>
<evidence type="ECO:0000313" key="1">
    <source>
        <dbReference type="EMBL" id="KAJ4721182.1"/>
    </source>
</evidence>
<proteinExistence type="predicted"/>
<sequence>MNFLLIVDDYGAAFVEARVAVEMSESLKTQDNDFLEKLVPFKMNEKPSFPVSLIFQVTYFGCGGIAICVGFHHIIADMTTAANFIKHWAAIACGSNVSNDIARPLSDFTSIFHSQNLSGFSRSSFYEGYFLSTEIMIKRFTFDGAKIASLRQKIGNESSSDYYPTRFEAVSALILGGVMTAAREEEEFNYTHLVASTAVNLRKRMSPPLPEQSIGNVIQSTTANWPMKKNINYNKLAEKLHEATSMITDDYVRKVHANGGFLNHLKNAMEGSSMNNNSVKNFPINSWLRFSFYGVDFGWGKPIWVSSVMKCKDVAILLDSHDDKGIEALVGLSQKEMVKFEQDPGILAYSSPNPSNSYPEQEKS</sequence>
<accession>A0ACC1YCV4</accession>
<dbReference type="Proteomes" id="UP001164539">
    <property type="component" value="Chromosome 4"/>
</dbReference>
<evidence type="ECO:0000313" key="2">
    <source>
        <dbReference type="Proteomes" id="UP001164539"/>
    </source>
</evidence>